<reference evidence="2 4" key="1">
    <citation type="journal article" date="2008" name="Science">
        <title>The Physcomitrella genome reveals evolutionary insights into the conquest of land by plants.</title>
        <authorList>
            <person name="Rensing S."/>
            <person name="Lang D."/>
            <person name="Zimmer A."/>
            <person name="Terry A."/>
            <person name="Salamov A."/>
            <person name="Shapiro H."/>
            <person name="Nishiyama T."/>
            <person name="Perroud P.-F."/>
            <person name="Lindquist E."/>
            <person name="Kamisugi Y."/>
            <person name="Tanahashi T."/>
            <person name="Sakakibara K."/>
            <person name="Fujita T."/>
            <person name="Oishi K."/>
            <person name="Shin-I T."/>
            <person name="Kuroki Y."/>
            <person name="Toyoda A."/>
            <person name="Suzuki Y."/>
            <person name="Hashimoto A."/>
            <person name="Yamaguchi K."/>
            <person name="Sugano A."/>
            <person name="Kohara Y."/>
            <person name="Fujiyama A."/>
            <person name="Anterola A."/>
            <person name="Aoki S."/>
            <person name="Ashton N."/>
            <person name="Barbazuk W.B."/>
            <person name="Barker E."/>
            <person name="Bennetzen J."/>
            <person name="Bezanilla M."/>
            <person name="Blankenship R."/>
            <person name="Cho S.H."/>
            <person name="Dutcher S."/>
            <person name="Estelle M."/>
            <person name="Fawcett J.A."/>
            <person name="Gundlach H."/>
            <person name="Hanada K."/>
            <person name="Heyl A."/>
            <person name="Hicks K.A."/>
            <person name="Hugh J."/>
            <person name="Lohr M."/>
            <person name="Mayer K."/>
            <person name="Melkozernov A."/>
            <person name="Murata T."/>
            <person name="Nelson D."/>
            <person name="Pils B."/>
            <person name="Prigge M."/>
            <person name="Reiss B."/>
            <person name="Renner T."/>
            <person name="Rombauts S."/>
            <person name="Rushton P."/>
            <person name="Sanderfoot A."/>
            <person name="Schween G."/>
            <person name="Shiu S.-H."/>
            <person name="Stueber K."/>
            <person name="Theodoulou F.L."/>
            <person name="Tu H."/>
            <person name="Van de Peer Y."/>
            <person name="Verrier P.J."/>
            <person name="Waters E."/>
            <person name="Wood A."/>
            <person name="Yang L."/>
            <person name="Cove D."/>
            <person name="Cuming A."/>
            <person name="Hasebe M."/>
            <person name="Lucas S."/>
            <person name="Mishler D.B."/>
            <person name="Reski R."/>
            <person name="Grigoriev I."/>
            <person name="Quatrano R.S."/>
            <person name="Boore J.L."/>
        </authorList>
    </citation>
    <scope>NUCLEOTIDE SEQUENCE [LARGE SCALE GENOMIC DNA]</scope>
    <source>
        <strain evidence="3 4">cv. Gransden 2004</strain>
    </source>
</reference>
<dbReference type="KEGG" id="ppp:112284081"/>
<name>A0A2K1KEX7_PHYPA</name>
<protein>
    <submittedName>
        <fullName evidence="2 3">Uncharacterized protein</fullName>
    </submittedName>
</protein>
<dbReference type="EnsemblPlants" id="Pp3c6_8940V3.3">
    <property type="protein sequence ID" value="Pp3c6_8940V3.3"/>
    <property type="gene ID" value="Pp3c6_8940"/>
</dbReference>
<reference evidence="3" key="3">
    <citation type="submission" date="2020-12" db="UniProtKB">
        <authorList>
            <consortium name="EnsemblPlants"/>
        </authorList>
    </citation>
    <scope>IDENTIFICATION</scope>
</reference>
<evidence type="ECO:0000313" key="2">
    <source>
        <dbReference type="EMBL" id="PNR52328.1"/>
    </source>
</evidence>
<reference evidence="2 4" key="2">
    <citation type="journal article" date="2018" name="Plant J.">
        <title>The Physcomitrella patens chromosome-scale assembly reveals moss genome structure and evolution.</title>
        <authorList>
            <person name="Lang D."/>
            <person name="Ullrich K.K."/>
            <person name="Murat F."/>
            <person name="Fuchs J."/>
            <person name="Jenkins J."/>
            <person name="Haas F.B."/>
            <person name="Piednoel M."/>
            <person name="Gundlach H."/>
            <person name="Van Bel M."/>
            <person name="Meyberg R."/>
            <person name="Vives C."/>
            <person name="Morata J."/>
            <person name="Symeonidi A."/>
            <person name="Hiss M."/>
            <person name="Muchero W."/>
            <person name="Kamisugi Y."/>
            <person name="Saleh O."/>
            <person name="Blanc G."/>
            <person name="Decker E.L."/>
            <person name="van Gessel N."/>
            <person name="Grimwood J."/>
            <person name="Hayes R.D."/>
            <person name="Graham S.W."/>
            <person name="Gunter L.E."/>
            <person name="McDaniel S.F."/>
            <person name="Hoernstein S.N.W."/>
            <person name="Larsson A."/>
            <person name="Li F.W."/>
            <person name="Perroud P.F."/>
            <person name="Phillips J."/>
            <person name="Ranjan P."/>
            <person name="Rokshar D.S."/>
            <person name="Rothfels C.J."/>
            <person name="Schneider L."/>
            <person name="Shu S."/>
            <person name="Stevenson D.W."/>
            <person name="Thummler F."/>
            <person name="Tillich M."/>
            <person name="Villarreal Aguilar J.C."/>
            <person name="Widiez T."/>
            <person name="Wong G.K."/>
            <person name="Wymore A."/>
            <person name="Zhang Y."/>
            <person name="Zimmer A.D."/>
            <person name="Quatrano R.S."/>
            <person name="Mayer K.F.X."/>
            <person name="Goodstein D."/>
            <person name="Casacuberta J.M."/>
            <person name="Vandepoele K."/>
            <person name="Reski R."/>
            <person name="Cuming A.C."/>
            <person name="Tuskan G.A."/>
            <person name="Maumus F."/>
            <person name="Salse J."/>
            <person name="Schmutz J."/>
            <person name="Rensing S.A."/>
        </authorList>
    </citation>
    <scope>NUCLEOTIDE SEQUENCE [LARGE SCALE GENOMIC DNA]</scope>
    <source>
        <strain evidence="3 4">cv. Gransden 2004</strain>
    </source>
</reference>
<accession>A0A2K1KEX7</accession>
<dbReference type="Proteomes" id="UP000006727">
    <property type="component" value="Chromosome 6"/>
</dbReference>
<dbReference type="EMBL" id="ABEU02000006">
    <property type="protein sequence ID" value="PNR52328.1"/>
    <property type="molecule type" value="Genomic_DNA"/>
</dbReference>
<dbReference type="Gramene" id="Pp3c6_8940V3.2">
    <property type="protein sequence ID" value="Pp3c6_8940V3.2"/>
    <property type="gene ID" value="Pp3c6_8940"/>
</dbReference>
<evidence type="ECO:0000256" key="1">
    <source>
        <dbReference type="SAM" id="MobiDB-lite"/>
    </source>
</evidence>
<organism evidence="2">
    <name type="scientific">Physcomitrium patens</name>
    <name type="common">Spreading-leaved earth moss</name>
    <name type="synonym">Physcomitrella patens</name>
    <dbReference type="NCBI Taxonomy" id="3218"/>
    <lineage>
        <taxon>Eukaryota</taxon>
        <taxon>Viridiplantae</taxon>
        <taxon>Streptophyta</taxon>
        <taxon>Embryophyta</taxon>
        <taxon>Bryophyta</taxon>
        <taxon>Bryophytina</taxon>
        <taxon>Bryopsida</taxon>
        <taxon>Funariidae</taxon>
        <taxon>Funariales</taxon>
        <taxon>Funariaceae</taxon>
        <taxon>Physcomitrium</taxon>
    </lineage>
</organism>
<evidence type="ECO:0000313" key="3">
    <source>
        <dbReference type="EnsemblPlants" id="Pp3c6_8940V3.1"/>
    </source>
</evidence>
<keyword evidence="4" id="KW-1185">Reference proteome</keyword>
<sequence length="368" mass="40038">MAVNFAELSAACCASTSRFAGRGVGECVRVGAVKPLLCSQGGVVVLNSLQNRGKVGFCEVAIARIGRGEATLKGGVRRRSGSVHGLASDRRSIVDDDNSSAKVEDASKGKDFSQGASSVTLMSEEDAKAAVVSEVTLKGDKFNITEYPDKEEAQPDAHPVNSLADSVLNLISDDRREFSLTEVGGLWKTGDDAGAVSIPEFSDSAFDEKDGVSPLDEFTTTELTMEHAQLARITTDIWYLQNAFAFFGAVRATEALMSVFSTSPPDFGKLSELLNALDPFTISWLAYNVHEPMEELTMVDPSDLEKVLNLRTTLWDALHNFYERQWKVMATLAVVRLFTLINSYIPSAEEITGKVKFLWDALMALPVF</sequence>
<dbReference type="EnsemblPlants" id="Pp3c6_8940V3.2">
    <property type="protein sequence ID" value="Pp3c6_8940V3.2"/>
    <property type="gene ID" value="Pp3c6_8940"/>
</dbReference>
<dbReference type="OrthoDB" id="1936079at2759"/>
<feature type="region of interest" description="Disordered" evidence="1">
    <location>
        <begin position="80"/>
        <end position="116"/>
    </location>
</feature>
<dbReference type="Gramene" id="Pp3c6_8940V3.1">
    <property type="protein sequence ID" value="Pp3c6_8940V3.1"/>
    <property type="gene ID" value="Pp3c6_8940"/>
</dbReference>
<dbReference type="EnsemblPlants" id="Pp3c6_8940V3.1">
    <property type="protein sequence ID" value="Pp3c6_8940V3.1"/>
    <property type="gene ID" value="Pp3c6_8940"/>
</dbReference>
<dbReference type="AlphaFoldDB" id="A0A2K1KEX7"/>
<dbReference type="Gramene" id="Pp3c6_8940V3.3">
    <property type="protein sequence ID" value="Pp3c6_8940V3.3"/>
    <property type="gene ID" value="Pp3c6_8940"/>
</dbReference>
<evidence type="ECO:0000313" key="4">
    <source>
        <dbReference type="Proteomes" id="UP000006727"/>
    </source>
</evidence>
<dbReference type="RefSeq" id="XP_024379369.1">
    <property type="nucleotide sequence ID" value="XM_024523601.2"/>
</dbReference>
<dbReference type="PaxDb" id="3218-PP1S270_75V6.1"/>
<dbReference type="GeneID" id="112284081"/>
<feature type="compositionally biased region" description="Basic and acidic residues" evidence="1">
    <location>
        <begin position="102"/>
        <end position="111"/>
    </location>
</feature>
<gene>
    <name evidence="3" type="primary">LOC112284081</name>
    <name evidence="2" type="ORF">PHYPA_008702</name>
</gene>
<proteinExistence type="predicted"/>
<dbReference type="RefSeq" id="XP_024379370.1">
    <property type="nucleotide sequence ID" value="XM_024523602.2"/>
</dbReference>